<name>A0AAC9J2G7_VIRHA</name>
<accession>A0AAC9J2G7</accession>
<sequence length="301" mass="32837">MRNALGIDIGGTKVAAGIINENGDLIQKEMIESDASDREKMFSQVCTCVDNLLDHSSIPLADIHGIGVGVPGKVDTAKGMAVFQNNLPWSNFPVAERLQQRFSVDCISVDNDVYMAAYAEWKKAEMPQDSIFIYVTISTGISCSIIQNGEFIRGAGFAGELGLIPVAETEVEGKLERLEKVASGPAVARKAQELYNNANITTAEVFDLFYKGDEKAQKIVEQAAFSIAQGIYMLNSIIDPQKIVFGGSVAIYNPMLIELIKDKLRLYLLDEQKHILHGIDNCHLKNDQGIIGAGLKVLATK</sequence>
<reference evidence="2 3" key="1">
    <citation type="submission" date="2016-11" db="EMBL/GenBank/DDBJ databases">
        <title>Complete genome sequencing of Virgibacillus halodenitrificans PDB-F2.</title>
        <authorList>
            <person name="Sun Z."/>
            <person name="Zhou Y."/>
            <person name="Li H."/>
        </authorList>
    </citation>
    <scope>NUCLEOTIDE SEQUENCE [LARGE SCALE GENOMIC DNA]</scope>
    <source>
        <strain evidence="2 3">PDB-F2</strain>
    </source>
</reference>
<dbReference type="Pfam" id="PF00480">
    <property type="entry name" value="ROK"/>
    <property type="match status" value="1"/>
</dbReference>
<dbReference type="InterPro" id="IPR043129">
    <property type="entry name" value="ATPase_NBD"/>
</dbReference>
<evidence type="ECO:0000313" key="3">
    <source>
        <dbReference type="Proteomes" id="UP000182945"/>
    </source>
</evidence>
<dbReference type="KEGG" id="vhl:BME96_14440"/>
<dbReference type="InterPro" id="IPR000600">
    <property type="entry name" value="ROK"/>
</dbReference>
<dbReference type="PANTHER" id="PTHR18964:SF173">
    <property type="entry name" value="GLUCOKINASE"/>
    <property type="match status" value="1"/>
</dbReference>
<evidence type="ECO:0000256" key="1">
    <source>
        <dbReference type="ARBA" id="ARBA00006479"/>
    </source>
</evidence>
<proteinExistence type="inferred from homology"/>
<dbReference type="PANTHER" id="PTHR18964">
    <property type="entry name" value="ROK (REPRESSOR, ORF, KINASE) FAMILY"/>
    <property type="match status" value="1"/>
</dbReference>
<dbReference type="Gene3D" id="3.30.420.40">
    <property type="match status" value="2"/>
</dbReference>
<dbReference type="AlphaFoldDB" id="A0AAC9J2G7"/>
<comment type="similarity">
    <text evidence="1">Belongs to the ROK (NagC/XylR) family.</text>
</comment>
<evidence type="ECO:0000313" key="2">
    <source>
        <dbReference type="EMBL" id="APC49317.1"/>
    </source>
</evidence>
<dbReference type="Proteomes" id="UP000182945">
    <property type="component" value="Chromosome"/>
</dbReference>
<dbReference type="EMBL" id="CP017962">
    <property type="protein sequence ID" value="APC49317.1"/>
    <property type="molecule type" value="Genomic_DNA"/>
</dbReference>
<dbReference type="SUPFAM" id="SSF53067">
    <property type="entry name" value="Actin-like ATPase domain"/>
    <property type="match status" value="1"/>
</dbReference>
<gene>
    <name evidence="2" type="ORF">BME96_14440</name>
</gene>
<dbReference type="RefSeq" id="WP_071649400.1">
    <property type="nucleotide sequence ID" value="NZ_CP017962.1"/>
</dbReference>
<keyword evidence="2" id="KW-0808">Transferase</keyword>
<dbReference type="GeneID" id="71515608"/>
<organism evidence="2 3">
    <name type="scientific">Virgibacillus halodenitrificans</name>
    <name type="common">Bacillus halodenitrificans</name>
    <dbReference type="NCBI Taxonomy" id="1482"/>
    <lineage>
        <taxon>Bacteria</taxon>
        <taxon>Bacillati</taxon>
        <taxon>Bacillota</taxon>
        <taxon>Bacilli</taxon>
        <taxon>Bacillales</taxon>
        <taxon>Bacillaceae</taxon>
        <taxon>Virgibacillus</taxon>
    </lineage>
</organism>
<keyword evidence="2" id="KW-0418">Kinase</keyword>
<dbReference type="GO" id="GO:0016301">
    <property type="term" value="F:kinase activity"/>
    <property type="evidence" value="ECO:0007669"/>
    <property type="project" value="UniProtKB-KW"/>
</dbReference>
<protein>
    <submittedName>
        <fullName evidence="2">Kinase</fullName>
    </submittedName>
</protein>